<dbReference type="Gene3D" id="3.30.420.40">
    <property type="match status" value="4"/>
</dbReference>
<dbReference type="SUPFAM" id="SSF64268">
    <property type="entry name" value="PX domain"/>
    <property type="match status" value="1"/>
</dbReference>
<dbReference type="EMBL" id="QOIP01000003">
    <property type="protein sequence ID" value="RLU25155.1"/>
    <property type="molecule type" value="Genomic_DNA"/>
</dbReference>
<dbReference type="InterPro" id="IPR003114">
    <property type="entry name" value="Phox_assoc"/>
</dbReference>
<dbReference type="FunFam" id="3.90.640.10:FF:000047">
    <property type="entry name" value="Actin, alpha skeletal muscle"/>
    <property type="match status" value="2"/>
</dbReference>
<evidence type="ECO:0000256" key="3">
    <source>
        <dbReference type="ARBA" id="ARBA00022490"/>
    </source>
</evidence>
<evidence type="ECO:0000256" key="2">
    <source>
        <dbReference type="ARBA" id="ARBA00006752"/>
    </source>
</evidence>
<dbReference type="CDD" id="cd10224">
    <property type="entry name" value="ASKHA_NBD_actin"/>
    <property type="match status" value="2"/>
</dbReference>
<keyword evidence="6" id="KW-0067">ATP-binding</keyword>
<dbReference type="OrthoDB" id="8169148at2759"/>
<dbReference type="Gene3D" id="3.30.1520.10">
    <property type="entry name" value="Phox-like domain"/>
    <property type="match status" value="1"/>
</dbReference>
<protein>
    <recommendedName>
        <fullName evidence="13">PXA domain-containing protein</fullName>
    </recommendedName>
</protein>
<dbReference type="InterPro" id="IPR020902">
    <property type="entry name" value="Actin/actin-like_CS"/>
</dbReference>
<feature type="region of interest" description="Disordered" evidence="12">
    <location>
        <begin position="825"/>
        <end position="858"/>
    </location>
</feature>
<evidence type="ECO:0000313" key="15">
    <source>
        <dbReference type="Proteomes" id="UP000279307"/>
    </source>
</evidence>
<dbReference type="Pfam" id="PF02194">
    <property type="entry name" value="PXA"/>
    <property type="match status" value="1"/>
</dbReference>
<evidence type="ECO:0000313" key="14">
    <source>
        <dbReference type="EMBL" id="RLU25155.1"/>
    </source>
</evidence>
<evidence type="ECO:0000256" key="4">
    <source>
        <dbReference type="ARBA" id="ARBA00022741"/>
    </source>
</evidence>
<dbReference type="InterPro" id="IPR043129">
    <property type="entry name" value="ATPase_NBD"/>
</dbReference>
<evidence type="ECO:0000256" key="7">
    <source>
        <dbReference type="ARBA" id="ARBA00022990"/>
    </source>
</evidence>
<dbReference type="SUPFAM" id="SSF53067">
    <property type="entry name" value="Actin-like ATPase domain"/>
    <property type="match status" value="4"/>
</dbReference>
<evidence type="ECO:0000256" key="12">
    <source>
        <dbReference type="SAM" id="MobiDB-lite"/>
    </source>
</evidence>
<keyword evidence="3" id="KW-0963">Cytoplasm</keyword>
<gene>
    <name evidence="14" type="ORF">DMN91_003247</name>
</gene>
<keyword evidence="9" id="KW-0206">Cytoskeleton</keyword>
<name>A0A3L8DYF8_OOCBI</name>
<dbReference type="PRINTS" id="PR00190">
    <property type="entry name" value="ACTIN"/>
</dbReference>
<dbReference type="InterPro" id="IPR036871">
    <property type="entry name" value="PX_dom_sf"/>
</dbReference>
<evidence type="ECO:0000256" key="5">
    <source>
        <dbReference type="ARBA" id="ARBA00022801"/>
    </source>
</evidence>
<keyword evidence="4" id="KW-0547">Nucleotide-binding</keyword>
<dbReference type="FunFam" id="3.30.420.40:FF:000291">
    <property type="entry name" value="Actin, alpha skeletal muscle"/>
    <property type="match status" value="2"/>
</dbReference>
<evidence type="ECO:0000256" key="6">
    <source>
        <dbReference type="ARBA" id="ARBA00022840"/>
    </source>
</evidence>
<feature type="domain" description="PXA" evidence="13">
    <location>
        <begin position="869"/>
        <end position="1019"/>
    </location>
</feature>
<dbReference type="FunFam" id="3.30.420.40:FF:000131">
    <property type="entry name" value="Actin, alpha skeletal muscle"/>
    <property type="match status" value="2"/>
</dbReference>
<evidence type="ECO:0000256" key="10">
    <source>
        <dbReference type="ARBA" id="ARBA00049360"/>
    </source>
</evidence>
<dbReference type="Proteomes" id="UP000279307">
    <property type="component" value="Chromosome 3"/>
</dbReference>
<keyword evidence="7" id="KW-0007">Acetylation</keyword>
<feature type="compositionally biased region" description="Low complexity" evidence="12">
    <location>
        <begin position="1069"/>
        <end position="1086"/>
    </location>
</feature>
<dbReference type="PANTHER" id="PTHR11937">
    <property type="entry name" value="ACTIN"/>
    <property type="match status" value="1"/>
</dbReference>
<dbReference type="Pfam" id="PF00022">
    <property type="entry name" value="Actin"/>
    <property type="match status" value="2"/>
</dbReference>
<dbReference type="PROSITE" id="PS00432">
    <property type="entry name" value="ACTINS_2"/>
    <property type="match status" value="1"/>
</dbReference>
<dbReference type="PROSITE" id="PS01132">
    <property type="entry name" value="ACTINS_ACT_LIKE"/>
    <property type="match status" value="2"/>
</dbReference>
<comment type="caution">
    <text evidence="14">The sequence shown here is derived from an EMBL/GenBank/DDBJ whole genome shotgun (WGS) entry which is preliminary data.</text>
</comment>
<comment type="similarity">
    <text evidence="2 11">Belongs to the actin family.</text>
</comment>
<feature type="region of interest" description="Disordered" evidence="12">
    <location>
        <begin position="1061"/>
        <end position="1088"/>
    </location>
</feature>
<dbReference type="GO" id="GO:0048468">
    <property type="term" value="P:cell development"/>
    <property type="evidence" value="ECO:0007669"/>
    <property type="project" value="UniProtKB-ARBA"/>
</dbReference>
<dbReference type="InterPro" id="IPR004000">
    <property type="entry name" value="Actin"/>
</dbReference>
<evidence type="ECO:0000256" key="1">
    <source>
        <dbReference type="ARBA" id="ARBA00004245"/>
    </source>
</evidence>
<evidence type="ECO:0000259" key="13">
    <source>
        <dbReference type="Pfam" id="PF02194"/>
    </source>
</evidence>
<comment type="subcellular location">
    <subcellularLocation>
        <location evidence="1">Cytoplasm</location>
        <location evidence="1">Cytoskeleton</location>
    </subcellularLocation>
</comment>
<organism evidence="14 15">
    <name type="scientific">Ooceraea biroi</name>
    <name type="common">Clonal raider ant</name>
    <name type="synonym">Cerapachys biroi</name>
    <dbReference type="NCBI Taxonomy" id="2015173"/>
    <lineage>
        <taxon>Eukaryota</taxon>
        <taxon>Metazoa</taxon>
        <taxon>Ecdysozoa</taxon>
        <taxon>Arthropoda</taxon>
        <taxon>Hexapoda</taxon>
        <taxon>Insecta</taxon>
        <taxon>Pterygota</taxon>
        <taxon>Neoptera</taxon>
        <taxon>Endopterygota</taxon>
        <taxon>Hymenoptera</taxon>
        <taxon>Apocrita</taxon>
        <taxon>Aculeata</taxon>
        <taxon>Formicoidea</taxon>
        <taxon>Formicidae</taxon>
        <taxon>Dorylinae</taxon>
        <taxon>Ooceraea</taxon>
    </lineage>
</organism>
<dbReference type="GO" id="GO:0005856">
    <property type="term" value="C:cytoskeleton"/>
    <property type="evidence" value="ECO:0007669"/>
    <property type="project" value="UniProtKB-SubCell"/>
</dbReference>
<dbReference type="GO" id="GO:0035091">
    <property type="term" value="F:phosphatidylinositol binding"/>
    <property type="evidence" value="ECO:0007669"/>
    <property type="project" value="InterPro"/>
</dbReference>
<dbReference type="GO" id="GO:0016787">
    <property type="term" value="F:hydrolase activity"/>
    <property type="evidence" value="ECO:0007669"/>
    <property type="project" value="UniProtKB-KW"/>
</dbReference>
<evidence type="ECO:0000256" key="9">
    <source>
        <dbReference type="ARBA" id="ARBA00023212"/>
    </source>
</evidence>
<accession>A0A3L8DYF8</accession>
<dbReference type="SMART" id="SM00268">
    <property type="entry name" value="ACTIN"/>
    <property type="match status" value="2"/>
</dbReference>
<dbReference type="Gene3D" id="3.90.640.10">
    <property type="entry name" value="Actin, Chain A, domain 4"/>
    <property type="match status" value="2"/>
</dbReference>
<sequence length="1544" mass="172083">MCDDEVAALVVDNGSGMCKAGFAGDDAPRAVFPSIVGRPRHQGVMVGMGQKDSYVGDEAQSKRGILTLKYPIEHGIITNWDDMEKIWHHTFYNELRVAPEEHPVLLTEAPLNPKANREKMTQIMFETFNSPAMYVAIQAVLSLYASGRTTGIVLDSGDGVSHTVPIYEGYALPHAILRLDLAGRDLTDYLMKILTERGYSFTTTAEREIVRDIKEKLCYVALDFEQEMATAAASTSLEKSYELPDGQVITIGNERFRTPEALFQPSFLGMESCGIHETVYNSIMKCDVDIRKDLYANNVLSGGTTMYPGIADRMQKEITALAPSTIKIKIIAPPERKYSVWIGGSILASLSTFQQMWISKQDRRPIWIKGPHGAGNAPLVVLAGFLHDVHAILSHCHQSLSQYLHQRTGVMVGMGQKDSYVGDEAQSKRGILTLKYPIEHGIITNWDDMEKIWHHTFYNELRVAPEEHPVLLTEAPLNPKANREKMTQIMFETFNSPAMYVAIQAVLSLYASGRTTGIVLDSGDGVSHTVPIYEGYALPHAILRLDLAGRDLTDYLMKILTERGYSFTTTAEREIVRDIKEKLCYVALDFEQEMATAAASTSLEKSYELPDGQVITIGNERFRCPEALFQPSFLGMESCGIHETVYNSIMKCDVDIRKDLYANTVLSGGTTMYPGIADRMQKEITSLAPSTIKIKIIAPPERKYSVWIGGSILASLSTFQQMWISKQEYDESGPGFSIAAAVLSLVVQGWTGLSPLPIYISISWAVFVTIVSIWLSCCLLRLTLKANSPITVKFLNKWIHTRLTRHLSIDSSIDEGKDVEIIRKSDSENQKNSNSAQEANVKCNNNATPQDTNEIPLTRRKKVDVTDMTREINAKCIEIWYKNISNDKSFPDEAQDLLSKFLTRLAWKISLIDKIKLTNKLAHVLLLHLKEYRRALRRVEKGAAASVEEAYKYLHPGSRSAPTLEHMLHRLVTVLAQEFLQWELTSSLPCKLLLSILAKRLLVTIDMISCSDWIIESLLELLETSPKEVATPPANQNVNGTITVALGDGITSATAAVIPQQLPKSLPKSDSTTSTSEDSSAASTAAPERPTLCLEGLSVEHRGLWGDSISDTDLESEEDKISPVYEEPTDFASTIARLRSLLQQKSTASTPLHAEEKSYVICEGSQFTNLSIPWTEFHTASDGSQQLFYCIQFDDIEQRGVDLFETTTATVRRQYSDFVQLHLSLEEIPSLAGVMSELVLPEGGRVELETYLKTLCTRLANECPPQLRHFLRPSSGASKKADAVTPRLDRLLAKTVTGVFNTLKTVVVPGFELDQEEEAPPLPTLMPLSDIPWRFVEDIKSVIGPELPTRELISKYCTVDTAYEAVDSMEASGDSELMDCWWETVKISYDDEVDELDSNLTLTCTMIDLICELLAGVASNNTLQQEAVVRWTKLLFGNISEPVLQETILRLFDSLSNSSVVRNAPQSVTSQTDARSKDKLLRILEGKVSYDVKLIFGEDDVHKALSYLLSSYEMKRINMDVNMQMLDALVSELLISCKMDHTTN</sequence>
<dbReference type="GO" id="GO:0005524">
    <property type="term" value="F:ATP binding"/>
    <property type="evidence" value="ECO:0007669"/>
    <property type="project" value="UniProtKB-KW"/>
</dbReference>
<keyword evidence="8" id="KW-0558">Oxidation</keyword>
<feature type="compositionally biased region" description="Polar residues" evidence="12">
    <location>
        <begin position="830"/>
        <end position="855"/>
    </location>
</feature>
<keyword evidence="5" id="KW-0378">Hydrolase</keyword>
<dbReference type="InterPro" id="IPR004001">
    <property type="entry name" value="Actin_CS"/>
</dbReference>
<evidence type="ECO:0000256" key="11">
    <source>
        <dbReference type="RuleBase" id="RU000487"/>
    </source>
</evidence>
<dbReference type="PROSITE" id="PS00406">
    <property type="entry name" value="ACTINS_1"/>
    <property type="match status" value="2"/>
</dbReference>
<dbReference type="FunFam" id="3.30.420.40:FF:000058">
    <property type="entry name" value="Putative actin-related protein 5"/>
    <property type="match status" value="1"/>
</dbReference>
<proteinExistence type="inferred from homology"/>
<reference evidence="14 15" key="1">
    <citation type="journal article" date="2018" name="Genome Res.">
        <title>The genomic architecture and molecular evolution of ant odorant receptors.</title>
        <authorList>
            <person name="McKenzie S.K."/>
            <person name="Kronauer D.J.C."/>
        </authorList>
    </citation>
    <scope>NUCLEOTIDE SEQUENCE [LARGE SCALE GENOMIC DNA]</scope>
    <source>
        <strain evidence="14">Clonal line C1</strain>
    </source>
</reference>
<dbReference type="GO" id="GO:0048646">
    <property type="term" value="P:anatomical structure formation involved in morphogenesis"/>
    <property type="evidence" value="ECO:0007669"/>
    <property type="project" value="UniProtKB-ARBA"/>
</dbReference>
<evidence type="ECO:0000256" key="8">
    <source>
        <dbReference type="ARBA" id="ARBA00023097"/>
    </source>
</evidence>
<comment type="catalytic activity">
    <reaction evidence="10">
        <text>ATP + H2O = ADP + phosphate + H(+)</text>
        <dbReference type="Rhea" id="RHEA:13065"/>
        <dbReference type="ChEBI" id="CHEBI:15377"/>
        <dbReference type="ChEBI" id="CHEBI:15378"/>
        <dbReference type="ChEBI" id="CHEBI:30616"/>
        <dbReference type="ChEBI" id="CHEBI:43474"/>
        <dbReference type="ChEBI" id="CHEBI:456216"/>
    </reaction>
</comment>